<evidence type="ECO:0000256" key="3">
    <source>
        <dbReference type="ARBA" id="ARBA00023015"/>
    </source>
</evidence>
<dbReference type="AlphaFoldDB" id="J7RD99"/>
<feature type="domain" description="Zn(2)-C6 fungal-type" evidence="7">
    <location>
        <begin position="34"/>
        <end position="64"/>
    </location>
</feature>
<keyword evidence="4" id="KW-0238">DNA-binding</keyword>
<evidence type="ECO:0000256" key="1">
    <source>
        <dbReference type="ARBA" id="ARBA00022723"/>
    </source>
</evidence>
<dbReference type="SUPFAM" id="SSF57701">
    <property type="entry name" value="Zn2/Cys6 DNA-binding domain"/>
    <property type="match status" value="1"/>
</dbReference>
<dbReference type="OrthoDB" id="2943660at2759"/>
<name>J7RD99_HUIN7</name>
<evidence type="ECO:0000313" key="9">
    <source>
        <dbReference type="Proteomes" id="UP000006310"/>
    </source>
</evidence>
<dbReference type="InterPro" id="IPR036864">
    <property type="entry name" value="Zn2-C6_fun-type_DNA-bd_sf"/>
</dbReference>
<dbReference type="CDD" id="cd12148">
    <property type="entry name" value="fungal_TF_MHR"/>
    <property type="match status" value="1"/>
</dbReference>
<dbReference type="RefSeq" id="XP_022467109.1">
    <property type="nucleotide sequence ID" value="XM_022610855.1"/>
</dbReference>
<evidence type="ECO:0000256" key="2">
    <source>
        <dbReference type="ARBA" id="ARBA00022833"/>
    </source>
</evidence>
<keyword evidence="6" id="KW-0539">Nucleus</keyword>
<proteinExistence type="predicted"/>
<dbReference type="PANTHER" id="PTHR31069:SF29">
    <property type="entry name" value="OLEATE-ACTIVATED TRANSCRIPTION FACTOR 1-RELATED"/>
    <property type="match status" value="1"/>
</dbReference>
<dbReference type="Proteomes" id="UP000006310">
    <property type="component" value="Chromosome 13"/>
</dbReference>
<reference evidence="9" key="2">
    <citation type="submission" date="2012-08" db="EMBL/GenBank/DDBJ databases">
        <title>Genome sequence of Kazachstania naganishii.</title>
        <authorList>
            <person name="Gordon J.L."/>
            <person name="Armisen D."/>
            <person name="Proux-Wera E."/>
            <person name="OhEigeartaigh S.S."/>
            <person name="Byrne K.P."/>
            <person name="Wolfe K.H."/>
        </authorList>
    </citation>
    <scope>NUCLEOTIDE SEQUENCE [LARGE SCALE GENOMIC DNA]</scope>
    <source>
        <strain evidence="9">ATCC MYA-139 / BCRC 22969 / CBS 8797 / CCRC 22969 / KCTC 17520 / NBRC 10181 / NCYC 3082</strain>
    </source>
</reference>
<dbReference type="GO" id="GO:0045944">
    <property type="term" value="P:positive regulation of transcription by RNA polymerase II"/>
    <property type="evidence" value="ECO:0007669"/>
    <property type="project" value="TreeGrafter"/>
</dbReference>
<dbReference type="GeneID" id="34528645"/>
<keyword evidence="1" id="KW-0479">Metal-binding</keyword>
<dbReference type="InterPro" id="IPR001138">
    <property type="entry name" value="Zn2Cys6_DnaBD"/>
</dbReference>
<keyword evidence="9" id="KW-1185">Reference proteome</keyword>
<dbReference type="PANTHER" id="PTHR31069">
    <property type="entry name" value="OLEATE-ACTIVATED TRANSCRIPTION FACTOR 1-RELATED"/>
    <property type="match status" value="1"/>
</dbReference>
<dbReference type="GO" id="GO:0000978">
    <property type="term" value="F:RNA polymerase II cis-regulatory region sequence-specific DNA binding"/>
    <property type="evidence" value="ECO:0007669"/>
    <property type="project" value="TreeGrafter"/>
</dbReference>
<evidence type="ECO:0000256" key="4">
    <source>
        <dbReference type="ARBA" id="ARBA00023125"/>
    </source>
</evidence>
<dbReference type="GO" id="GO:0008270">
    <property type="term" value="F:zinc ion binding"/>
    <property type="evidence" value="ECO:0007669"/>
    <property type="project" value="InterPro"/>
</dbReference>
<keyword evidence="5" id="KW-0804">Transcription</keyword>
<dbReference type="Pfam" id="PF00172">
    <property type="entry name" value="Zn_clus"/>
    <property type="match status" value="1"/>
</dbReference>
<dbReference type="PROSITE" id="PS00463">
    <property type="entry name" value="ZN2_CY6_FUNGAL_1"/>
    <property type="match status" value="1"/>
</dbReference>
<dbReference type="EMBL" id="HE978326">
    <property type="protein sequence ID" value="CCK72865.1"/>
    <property type="molecule type" value="Genomic_DNA"/>
</dbReference>
<reference evidence="8 9" key="1">
    <citation type="journal article" date="2011" name="Proc. Natl. Acad. Sci. U.S.A.">
        <title>Evolutionary erosion of yeast sex chromosomes by mating-type switching accidents.</title>
        <authorList>
            <person name="Gordon J.L."/>
            <person name="Armisen D."/>
            <person name="Proux-Wera E."/>
            <person name="Oheigeartaigh S.S."/>
            <person name="Byrne K.P."/>
            <person name="Wolfe K.H."/>
        </authorList>
    </citation>
    <scope>NUCLEOTIDE SEQUENCE [LARGE SCALE GENOMIC DNA]</scope>
    <source>
        <strain evidence="9">ATCC MYA-139 / BCRC 22969 / CBS 8797 / CCRC 22969 / KCTC 17520 / NBRC 10181 / NCYC 3082</strain>
    </source>
</reference>
<dbReference type="InterPro" id="IPR050675">
    <property type="entry name" value="OAF3"/>
</dbReference>
<dbReference type="GO" id="GO:0000981">
    <property type="term" value="F:DNA-binding transcription factor activity, RNA polymerase II-specific"/>
    <property type="evidence" value="ECO:0007669"/>
    <property type="project" value="InterPro"/>
</dbReference>
<dbReference type="CDD" id="cd00067">
    <property type="entry name" value="GAL4"/>
    <property type="match status" value="1"/>
</dbReference>
<dbReference type="eggNOG" id="ENOG502RJ72">
    <property type="taxonomic scope" value="Eukaryota"/>
</dbReference>
<sequence>MQLNELGHISHTENCTYTFAMAGKSQKSKRTVSVCIPCKSQKLRCNKARPICSRCQRLGKHCHYGAHTQILTPAEELLDNGTISLTNTSSQLPSFYLTPRPSDGTVLSRSSEKLTDKAHVIQSSPDLEIYEDLQLWDPNNVIVTYGSTTFFELPFAAHSIIQYDPFTRLLCGSLHGTTLYDLQSRLNKISVDPNTPANPGSELLREELGPLSFLEKSIMKWVNMTTENATNQLPFQIFNNGHTIEDTMHPTLLATVQVIVREINILLLSKSEIDHYLRHFYENVYPFYPFFEIPLFEKQLKDILHDRPGDSYEINVYDQNIRIKLQTLVFFLIVLSISLRCSTIDPDDSKMTETNCNDIARQLILYSQKILSLLDGFRVTNESIMCCNMYLFLADILNPENRMPYPSHDELLALNCINELGTTLGVFNDPSVFLRYRNDPNYDTSKDSLKRKVWIGIQLLKMQHSTADGGNNVIDVKHMETFLNTNKDSLPVFTTRFKGASYADSRIFAIQEDLYKFHLVMQRLMKSCSPLNDHQRLTDIKKNMVEFMEFLESRFSLDDLKNCEKGSDEIKEKDWRNASININAVANFWLFTANIMGRSCLLNINTMLFIHFEKLCAREPEKYQSYYHHYLLQTLTNYLTLLELIVGYLNGGFDLYLLFSHRFCFNKTVIFTILKLWVTQMRLALRFSYKKLSRSSHTGPLNLNDSAVDDSLVQCIDTLKTHLKLTVDLMANSLQDSYIGAFQALQMARYLVYLLDTDSLAYSTTRFWNKIFHMTDIPERIVEKVNSKWGVGPNSTDFIKHYLMNPEVLKNISAPLLEKIAETLGSLPLANDKINPSLGLAIPSVENNEETKNAVLNEFLESNFELFLSVINDNMGELPTI</sequence>
<dbReference type="OMA" id="TIEDRMH"/>
<evidence type="ECO:0000256" key="5">
    <source>
        <dbReference type="ARBA" id="ARBA00023163"/>
    </source>
</evidence>
<dbReference type="PROSITE" id="PS50048">
    <property type="entry name" value="ZN2_CY6_FUNGAL_2"/>
    <property type="match status" value="1"/>
</dbReference>
<dbReference type="GO" id="GO:0005634">
    <property type="term" value="C:nucleus"/>
    <property type="evidence" value="ECO:0007669"/>
    <property type="project" value="TreeGrafter"/>
</dbReference>
<dbReference type="KEGG" id="kng:KNAG_0M00120"/>
<evidence type="ECO:0000313" key="8">
    <source>
        <dbReference type="EMBL" id="CCK72865.1"/>
    </source>
</evidence>
<organism evidence="8 9">
    <name type="scientific">Huiozyma naganishii (strain ATCC MYA-139 / BCRC 22969 / CBS 8797 / KCTC 17520 / NBRC 10181 / NCYC 3082 / Yp74L-3)</name>
    <name type="common">Yeast</name>
    <name type="synonym">Kazachstania naganishii</name>
    <dbReference type="NCBI Taxonomy" id="1071383"/>
    <lineage>
        <taxon>Eukaryota</taxon>
        <taxon>Fungi</taxon>
        <taxon>Dikarya</taxon>
        <taxon>Ascomycota</taxon>
        <taxon>Saccharomycotina</taxon>
        <taxon>Saccharomycetes</taxon>
        <taxon>Saccharomycetales</taxon>
        <taxon>Saccharomycetaceae</taxon>
        <taxon>Huiozyma</taxon>
    </lineage>
</organism>
<evidence type="ECO:0000256" key="6">
    <source>
        <dbReference type="ARBA" id="ARBA00023242"/>
    </source>
</evidence>
<protein>
    <recommendedName>
        <fullName evidence="7">Zn(2)-C6 fungal-type domain-containing protein</fullName>
    </recommendedName>
</protein>
<keyword evidence="3" id="KW-0805">Transcription regulation</keyword>
<dbReference type="STRING" id="1071383.J7RD99"/>
<accession>J7RD99</accession>
<gene>
    <name evidence="8" type="primary">KNAG0M00120</name>
    <name evidence="8" type="ordered locus">KNAG_0M00120</name>
</gene>
<keyword evidence="2" id="KW-0862">Zinc</keyword>
<dbReference type="Gene3D" id="4.10.240.10">
    <property type="entry name" value="Zn(2)-C6 fungal-type DNA-binding domain"/>
    <property type="match status" value="1"/>
</dbReference>
<evidence type="ECO:0000259" key="7">
    <source>
        <dbReference type="PROSITE" id="PS50048"/>
    </source>
</evidence>
<dbReference type="HOGENOM" id="CLU_015392_0_0_1"/>
<dbReference type="SMART" id="SM00066">
    <property type="entry name" value="GAL4"/>
    <property type="match status" value="1"/>
</dbReference>